<dbReference type="AlphaFoldDB" id="A0A5J5CCX7"/>
<dbReference type="GO" id="GO:0046872">
    <property type="term" value="F:metal ion binding"/>
    <property type="evidence" value="ECO:0007669"/>
    <property type="project" value="UniProtKB-KW"/>
</dbReference>
<keyword evidence="2" id="KW-0479">Metal-binding</keyword>
<comment type="caution">
    <text evidence="4">The sequence shown here is derived from an EMBL/GenBank/DDBJ whole genome shotgun (WGS) entry which is preliminary data.</text>
</comment>
<reference evidence="4 5" key="1">
    <citation type="submission" date="2019-08" db="EMBL/GenBank/DDBJ databases">
        <title>A chromosome-level genome assembly, high-density linkage maps, and genome scans reveal the genomic architecture of hybrid incompatibilities underlying speciation via character displacement in darters (Percidae: Etheostominae).</title>
        <authorList>
            <person name="Moran R.L."/>
            <person name="Catchen J.M."/>
            <person name="Fuller R.C."/>
        </authorList>
    </citation>
    <scope>NUCLEOTIDE SEQUENCE [LARGE SCALE GENOMIC DNA]</scope>
    <source>
        <strain evidence="4">EspeVRDwgs_2016</strain>
        <tissue evidence="4">Muscle</tissue>
    </source>
</reference>
<proteinExistence type="predicted"/>
<dbReference type="EMBL" id="VOFY01001836">
    <property type="protein sequence ID" value="KAA8577860.1"/>
    <property type="molecule type" value="Genomic_DNA"/>
</dbReference>
<accession>A0A5J5CCX7</accession>
<evidence type="ECO:0000256" key="2">
    <source>
        <dbReference type="ARBA" id="ARBA00022723"/>
    </source>
</evidence>
<protein>
    <recommendedName>
        <fullName evidence="3">DDE Tnp4 domain-containing protein</fullName>
    </recommendedName>
</protein>
<evidence type="ECO:0000313" key="4">
    <source>
        <dbReference type="EMBL" id="KAA8577860.1"/>
    </source>
</evidence>
<name>A0A5J5CCX7_9PERO</name>
<organism evidence="4 5">
    <name type="scientific">Etheostoma spectabile</name>
    <name type="common">orangethroat darter</name>
    <dbReference type="NCBI Taxonomy" id="54343"/>
    <lineage>
        <taxon>Eukaryota</taxon>
        <taxon>Metazoa</taxon>
        <taxon>Chordata</taxon>
        <taxon>Craniata</taxon>
        <taxon>Vertebrata</taxon>
        <taxon>Euteleostomi</taxon>
        <taxon>Actinopterygii</taxon>
        <taxon>Neopterygii</taxon>
        <taxon>Teleostei</taxon>
        <taxon>Neoteleostei</taxon>
        <taxon>Acanthomorphata</taxon>
        <taxon>Eupercaria</taxon>
        <taxon>Perciformes</taxon>
        <taxon>Percoidei</taxon>
        <taxon>Percidae</taxon>
        <taxon>Etheostomatinae</taxon>
        <taxon>Etheostoma</taxon>
    </lineage>
</organism>
<gene>
    <name evidence="4" type="ORF">FQN60_005370</name>
</gene>
<feature type="non-terminal residue" evidence="4">
    <location>
        <position position="73"/>
    </location>
</feature>
<comment type="cofactor">
    <cofactor evidence="1">
        <name>a divalent metal cation</name>
        <dbReference type="ChEBI" id="CHEBI:60240"/>
    </cofactor>
</comment>
<dbReference type="InterPro" id="IPR027806">
    <property type="entry name" value="HARBI1_dom"/>
</dbReference>
<dbReference type="Pfam" id="PF13359">
    <property type="entry name" value="DDE_Tnp_4"/>
    <property type="match status" value="1"/>
</dbReference>
<evidence type="ECO:0000259" key="3">
    <source>
        <dbReference type="Pfam" id="PF13359"/>
    </source>
</evidence>
<evidence type="ECO:0000313" key="5">
    <source>
        <dbReference type="Proteomes" id="UP000327493"/>
    </source>
</evidence>
<dbReference type="Proteomes" id="UP000327493">
    <property type="component" value="Unassembled WGS sequence"/>
</dbReference>
<sequence>MSAKAVTFMGALSDGELLGQNKKIISGINVGHYLIETAFGRLKGRWRCLLKRNDCKLELSKKMTLTCCVLHNI</sequence>
<keyword evidence="5" id="KW-1185">Reference proteome</keyword>
<evidence type="ECO:0000256" key="1">
    <source>
        <dbReference type="ARBA" id="ARBA00001968"/>
    </source>
</evidence>
<feature type="domain" description="DDE Tnp4" evidence="3">
    <location>
        <begin position="33"/>
        <end position="72"/>
    </location>
</feature>